<dbReference type="Proteomes" id="UP000298787">
    <property type="component" value="Chromosome 5"/>
</dbReference>
<gene>
    <name evidence="1" type="ORF">D9C73_004775</name>
</gene>
<reference evidence="1 2" key="1">
    <citation type="submission" date="2019-01" db="EMBL/GenBank/DDBJ databases">
        <title>Genome Assembly of Collichthys lucidus.</title>
        <authorList>
            <person name="Cai M."/>
            <person name="Xiao S."/>
        </authorList>
    </citation>
    <scope>NUCLEOTIDE SEQUENCE [LARGE SCALE GENOMIC DNA]</scope>
    <source>
        <strain evidence="1">JT15FE1705JMU</strain>
        <tissue evidence="1">Muscle</tissue>
    </source>
</reference>
<dbReference type="AlphaFoldDB" id="A0A4U5UBG7"/>
<proteinExistence type="predicted"/>
<evidence type="ECO:0000313" key="1">
    <source>
        <dbReference type="EMBL" id="TKS71773.1"/>
    </source>
</evidence>
<sequence length="93" mass="10700">MTFRPADGTRSHGKTHLTQAMLVWLKTSGPVNLKWRLDVPEHQVQPEEQAALMKHNREAAAARIRRHSTSYTNLHLPAASDKLQNRYILKYTI</sequence>
<evidence type="ECO:0000313" key="2">
    <source>
        <dbReference type="Proteomes" id="UP000298787"/>
    </source>
</evidence>
<organism evidence="1 2">
    <name type="scientific">Collichthys lucidus</name>
    <name type="common">Big head croaker</name>
    <name type="synonym">Sciaena lucida</name>
    <dbReference type="NCBI Taxonomy" id="240159"/>
    <lineage>
        <taxon>Eukaryota</taxon>
        <taxon>Metazoa</taxon>
        <taxon>Chordata</taxon>
        <taxon>Craniata</taxon>
        <taxon>Vertebrata</taxon>
        <taxon>Euteleostomi</taxon>
        <taxon>Actinopterygii</taxon>
        <taxon>Neopterygii</taxon>
        <taxon>Teleostei</taxon>
        <taxon>Neoteleostei</taxon>
        <taxon>Acanthomorphata</taxon>
        <taxon>Eupercaria</taxon>
        <taxon>Sciaenidae</taxon>
        <taxon>Collichthys</taxon>
    </lineage>
</organism>
<dbReference type="EMBL" id="CM014082">
    <property type="protein sequence ID" value="TKS71773.1"/>
    <property type="molecule type" value="Genomic_DNA"/>
</dbReference>
<keyword evidence="2" id="KW-1185">Reference proteome</keyword>
<name>A0A4U5UBG7_COLLU</name>
<accession>A0A4U5UBG7</accession>
<protein>
    <submittedName>
        <fullName evidence="1">Uncharacterized protein</fullName>
    </submittedName>
</protein>